<gene>
    <name evidence="2" type="ORF">P8C59_005237</name>
</gene>
<dbReference type="InterPro" id="IPR051044">
    <property type="entry name" value="MAG_DAG_Lipase"/>
</dbReference>
<reference evidence="2" key="1">
    <citation type="journal article" date="2023" name="Mol. Plant Microbe Interact.">
        <title>Elucidating the Obligate Nature and Biological Capacity of an Invasive Fungal Corn Pathogen.</title>
        <authorList>
            <person name="MacCready J.S."/>
            <person name="Roggenkamp E.M."/>
            <person name="Gdanetz K."/>
            <person name="Chilvers M.I."/>
        </authorList>
    </citation>
    <scope>NUCLEOTIDE SEQUENCE</scope>
    <source>
        <strain evidence="2">PM02</strain>
    </source>
</reference>
<keyword evidence="3" id="KW-1185">Reference proteome</keyword>
<evidence type="ECO:0000313" key="2">
    <source>
        <dbReference type="EMBL" id="KAK2070767.1"/>
    </source>
</evidence>
<comment type="caution">
    <text evidence="2">The sequence shown here is derived from an EMBL/GenBank/DDBJ whole genome shotgun (WGS) entry which is preliminary data.</text>
</comment>
<dbReference type="InterPro" id="IPR029058">
    <property type="entry name" value="AB_hydrolase_fold"/>
</dbReference>
<sequence length="409" mass="45149">MDDLVNLLLTEMRDLLDPVNVPWEMECLTLQGEFTLRNGRPARPERLEDCSASNVLDRWVSFLRSLPTHFPYASHTDIVWVRASGLALSTMVKITEGSFKIGDKSLYTKSWAPENGAPKAKLIFIHGYSDHVNRYYGFFPALAARGIAVHGFDQRGWGRSVTKPEERGLTGPTAQVLADVAAFLAPHLPAGPADPPVFVMGHSMGGGEALTLAADPAYAGAARRVRGWLLESPFVAFAPEQAPSPLSVLAGRLAGRLLPRRRLRSEVPAENCTRDAAVAQSIREDALCHQTGTLEGLAGLLDRTAALTSRTVKLRGDVVRSVWFGHGTEDKVTHFESSKRFYDECTLDVPDRTFRVYEGWYHQLHADGKDSEIFYQEVGDWILARVGDDRKVKAQVRDGRDGAKAEAKL</sequence>
<accession>A0AAD9I5L9</accession>
<dbReference type="Pfam" id="PF12146">
    <property type="entry name" value="Hydrolase_4"/>
    <property type="match status" value="1"/>
</dbReference>
<evidence type="ECO:0000313" key="3">
    <source>
        <dbReference type="Proteomes" id="UP001217918"/>
    </source>
</evidence>
<dbReference type="SUPFAM" id="SSF53474">
    <property type="entry name" value="alpha/beta-Hydrolases"/>
    <property type="match status" value="1"/>
</dbReference>
<dbReference type="PANTHER" id="PTHR11614">
    <property type="entry name" value="PHOSPHOLIPASE-RELATED"/>
    <property type="match status" value="1"/>
</dbReference>
<dbReference type="InterPro" id="IPR022742">
    <property type="entry name" value="Hydrolase_4"/>
</dbReference>
<proteinExistence type="predicted"/>
<dbReference type="FunFam" id="3.40.50.1820:FF:000255">
    <property type="entry name" value="Alpha/beta hydrolase, putative"/>
    <property type="match status" value="1"/>
</dbReference>
<protein>
    <recommendedName>
        <fullName evidence="1">Serine aminopeptidase S33 domain-containing protein</fullName>
    </recommendedName>
</protein>
<dbReference type="Gene3D" id="3.40.50.1820">
    <property type="entry name" value="alpha/beta hydrolase"/>
    <property type="match status" value="1"/>
</dbReference>
<feature type="domain" description="Serine aminopeptidase S33" evidence="1">
    <location>
        <begin position="117"/>
        <end position="367"/>
    </location>
</feature>
<organism evidence="2 3">
    <name type="scientific">Phyllachora maydis</name>
    <dbReference type="NCBI Taxonomy" id="1825666"/>
    <lineage>
        <taxon>Eukaryota</taxon>
        <taxon>Fungi</taxon>
        <taxon>Dikarya</taxon>
        <taxon>Ascomycota</taxon>
        <taxon>Pezizomycotina</taxon>
        <taxon>Sordariomycetes</taxon>
        <taxon>Sordariomycetidae</taxon>
        <taxon>Phyllachorales</taxon>
        <taxon>Phyllachoraceae</taxon>
        <taxon>Phyllachora</taxon>
    </lineage>
</organism>
<name>A0AAD9I5L9_9PEZI</name>
<dbReference type="Proteomes" id="UP001217918">
    <property type="component" value="Unassembled WGS sequence"/>
</dbReference>
<dbReference type="EMBL" id="JAQQPM010000004">
    <property type="protein sequence ID" value="KAK2070767.1"/>
    <property type="molecule type" value="Genomic_DNA"/>
</dbReference>
<dbReference type="AlphaFoldDB" id="A0AAD9I5L9"/>
<evidence type="ECO:0000259" key="1">
    <source>
        <dbReference type="Pfam" id="PF12146"/>
    </source>
</evidence>